<proteinExistence type="predicted"/>
<dbReference type="InterPro" id="IPR001202">
    <property type="entry name" value="WW_dom"/>
</dbReference>
<dbReference type="PANTHER" id="PTHR11864:SF30">
    <property type="entry name" value="PRE-MRNA-SPLICING FACTOR URN1"/>
    <property type="match status" value="1"/>
</dbReference>
<feature type="compositionally biased region" description="Polar residues" evidence="1">
    <location>
        <begin position="199"/>
        <end position="209"/>
    </location>
</feature>
<gene>
    <name evidence="4" type="primary">NDAI0B05900</name>
    <name evidence="4" type="ordered locus">NDAI_0B05900</name>
</gene>
<dbReference type="InterPro" id="IPR039726">
    <property type="entry name" value="Prp40-like"/>
</dbReference>
<evidence type="ECO:0008006" key="6">
    <source>
        <dbReference type="Google" id="ProtNLM"/>
    </source>
</evidence>
<dbReference type="GO" id="GO:0045292">
    <property type="term" value="P:mRNA cis splicing, via spliceosome"/>
    <property type="evidence" value="ECO:0007669"/>
    <property type="project" value="InterPro"/>
</dbReference>
<dbReference type="SMART" id="SM00456">
    <property type="entry name" value="WW"/>
    <property type="match status" value="1"/>
</dbReference>
<dbReference type="OMA" id="EPTKYHY"/>
<sequence length="522" mass="61068">MSTDNKHHKRIWKEYKTPNGKKYYYNIETKQSTWEKPFSFYKTNKNNSNTKALGQTHHEIENKFAFKLLNEWYLILRSDGSKFYYNARSNRSVLKLVEDKEDEKLSFDLMKYLDKNNLIKLIGLIRGYNDPSIDIKGLYEEIVANIGFLKQDILTEQMEIEDGGEDEEEEEEEKEEKEDDVSGKIEGKSSGDDKDVEGNASNKPDNISTDEMREEEGEERFEDEDDNDELNTLNNLTSKGGEEGEDNINASVQKVKQAFFELLDKNKLDMYSTWSVQSRRIIERPTIFYSISNDSEREEIFEDWCRNRVHSTGLYSSNVKENNDGDTLVRGSYYEEEDKDDDDDDDDDDLEPTKYHYLSELIFKLRDSINERSIFQDIKRQGKSLFKDYRIKDWIPDKKELEKTVSLLLFYYKKLSEQERCDKFQEYVTKHYGEKIKLHHEELNKILEPSSSADAEAEADVDIEKEILQIENVILRSGDDHVPVTAAVDTPGLEYYIIGLRAKHSALATLIHRTAQPQPQHP</sequence>
<dbReference type="Pfam" id="PF01846">
    <property type="entry name" value="FF"/>
    <property type="match status" value="1"/>
</dbReference>
<dbReference type="Gene3D" id="2.20.70.10">
    <property type="match status" value="1"/>
</dbReference>
<dbReference type="GeneID" id="11497680"/>
<dbReference type="RefSeq" id="XP_003668865.1">
    <property type="nucleotide sequence ID" value="XM_003668817.1"/>
</dbReference>
<feature type="region of interest" description="Disordered" evidence="1">
    <location>
        <begin position="161"/>
        <end position="245"/>
    </location>
</feature>
<dbReference type="GO" id="GO:0005685">
    <property type="term" value="C:U1 snRNP"/>
    <property type="evidence" value="ECO:0007669"/>
    <property type="project" value="TreeGrafter"/>
</dbReference>
<dbReference type="PROSITE" id="PS50020">
    <property type="entry name" value="WW_DOMAIN_2"/>
    <property type="match status" value="1"/>
</dbReference>
<reference evidence="4 5" key="1">
    <citation type="journal article" date="2011" name="Proc. Natl. Acad. Sci. U.S.A.">
        <title>Evolutionary erosion of yeast sex chromosomes by mating-type switching accidents.</title>
        <authorList>
            <person name="Gordon J.L."/>
            <person name="Armisen D."/>
            <person name="Proux-Wera E."/>
            <person name="Oheigeartaigh S.S."/>
            <person name="Byrne K.P."/>
            <person name="Wolfe K.H."/>
        </authorList>
    </citation>
    <scope>NUCLEOTIDE SEQUENCE [LARGE SCALE GENOMIC DNA]</scope>
    <source>
        <strain evidence="5">ATCC 10597 / BCRC 20456 / CBS 421 / NBRC 0211 / NRRL Y-12639</strain>
    </source>
</reference>
<dbReference type="SUPFAM" id="SSF81698">
    <property type="entry name" value="FF domain"/>
    <property type="match status" value="1"/>
</dbReference>
<feature type="compositionally biased region" description="Acidic residues" evidence="1">
    <location>
        <begin position="212"/>
        <end position="229"/>
    </location>
</feature>
<feature type="compositionally biased region" description="Basic and acidic residues" evidence="1">
    <location>
        <begin position="180"/>
        <end position="197"/>
    </location>
</feature>
<evidence type="ECO:0000259" key="2">
    <source>
        <dbReference type="PROSITE" id="PS50020"/>
    </source>
</evidence>
<dbReference type="HOGENOM" id="CLU_039649_0_0_1"/>
<dbReference type="GO" id="GO:0003723">
    <property type="term" value="F:RNA binding"/>
    <property type="evidence" value="ECO:0007669"/>
    <property type="project" value="TreeGrafter"/>
</dbReference>
<evidence type="ECO:0000313" key="4">
    <source>
        <dbReference type="EMBL" id="CCD23622.1"/>
    </source>
</evidence>
<dbReference type="PANTHER" id="PTHR11864">
    <property type="entry name" value="PRE-MRNA-PROCESSING PROTEIN PRP40"/>
    <property type="match status" value="1"/>
</dbReference>
<dbReference type="Pfam" id="PF00397">
    <property type="entry name" value="WW"/>
    <property type="match status" value="1"/>
</dbReference>
<dbReference type="InterPro" id="IPR036020">
    <property type="entry name" value="WW_dom_sf"/>
</dbReference>
<name>G0W761_NAUDC</name>
<feature type="domain" description="FF" evidence="3">
    <location>
        <begin position="252"/>
        <end position="307"/>
    </location>
</feature>
<dbReference type="STRING" id="1071378.G0W761"/>
<dbReference type="AlphaFoldDB" id="G0W761"/>
<dbReference type="OrthoDB" id="410044at2759"/>
<dbReference type="SMART" id="SM00441">
    <property type="entry name" value="FF"/>
    <property type="match status" value="1"/>
</dbReference>
<evidence type="ECO:0000256" key="1">
    <source>
        <dbReference type="SAM" id="MobiDB-lite"/>
    </source>
</evidence>
<feature type="compositionally biased region" description="Acidic residues" evidence="1">
    <location>
        <begin position="161"/>
        <end position="179"/>
    </location>
</feature>
<evidence type="ECO:0000259" key="3">
    <source>
        <dbReference type="PROSITE" id="PS51676"/>
    </source>
</evidence>
<dbReference type="PROSITE" id="PS51676">
    <property type="entry name" value="FF"/>
    <property type="match status" value="1"/>
</dbReference>
<dbReference type="eggNOG" id="KOG0152">
    <property type="taxonomic scope" value="Eukaryota"/>
</dbReference>
<dbReference type="CDD" id="cd00201">
    <property type="entry name" value="WW"/>
    <property type="match status" value="1"/>
</dbReference>
<dbReference type="GO" id="GO:0071004">
    <property type="term" value="C:U2-type prespliceosome"/>
    <property type="evidence" value="ECO:0007669"/>
    <property type="project" value="TreeGrafter"/>
</dbReference>
<dbReference type="Gene3D" id="1.10.10.440">
    <property type="entry name" value="FF domain"/>
    <property type="match status" value="1"/>
</dbReference>
<dbReference type="PROSITE" id="PS01159">
    <property type="entry name" value="WW_DOMAIN_1"/>
    <property type="match status" value="1"/>
</dbReference>
<dbReference type="KEGG" id="ndi:NDAI_0B05900"/>
<dbReference type="SUPFAM" id="SSF51045">
    <property type="entry name" value="WW domain"/>
    <property type="match status" value="1"/>
</dbReference>
<keyword evidence="5" id="KW-1185">Reference proteome</keyword>
<dbReference type="InterPro" id="IPR002713">
    <property type="entry name" value="FF_domain"/>
</dbReference>
<evidence type="ECO:0000313" key="5">
    <source>
        <dbReference type="Proteomes" id="UP000000689"/>
    </source>
</evidence>
<protein>
    <recommendedName>
        <fullName evidence="6">WW domain-containing protein</fullName>
    </recommendedName>
</protein>
<dbReference type="EMBL" id="HE580268">
    <property type="protein sequence ID" value="CCD23622.1"/>
    <property type="molecule type" value="Genomic_DNA"/>
</dbReference>
<accession>G0W761</accession>
<feature type="domain" description="WW" evidence="2">
    <location>
        <begin position="12"/>
        <end position="39"/>
    </location>
</feature>
<dbReference type="Proteomes" id="UP000000689">
    <property type="component" value="Chromosome 2"/>
</dbReference>
<organism evidence="4 5">
    <name type="scientific">Naumovozyma dairenensis (strain ATCC 10597 / BCRC 20456 / CBS 421 / NBRC 0211 / NRRL Y-12639)</name>
    <name type="common">Saccharomyces dairenensis</name>
    <dbReference type="NCBI Taxonomy" id="1071378"/>
    <lineage>
        <taxon>Eukaryota</taxon>
        <taxon>Fungi</taxon>
        <taxon>Dikarya</taxon>
        <taxon>Ascomycota</taxon>
        <taxon>Saccharomycotina</taxon>
        <taxon>Saccharomycetes</taxon>
        <taxon>Saccharomycetales</taxon>
        <taxon>Saccharomycetaceae</taxon>
        <taxon>Naumovozyma</taxon>
    </lineage>
</organism>
<dbReference type="InterPro" id="IPR036517">
    <property type="entry name" value="FF_domain_sf"/>
</dbReference>